<gene>
    <name evidence="12" type="ORF">VHEMI02087</name>
</gene>
<evidence type="ECO:0000256" key="4">
    <source>
        <dbReference type="ARBA" id="ARBA00011965"/>
    </source>
</evidence>
<dbReference type="GO" id="GO:0006508">
    <property type="term" value="P:proteolysis"/>
    <property type="evidence" value="ECO:0007669"/>
    <property type="project" value="UniProtKB-KW"/>
</dbReference>
<comment type="similarity">
    <text evidence="3 11">Belongs to the peptidase M18 family.</text>
</comment>
<dbReference type="PANTHER" id="PTHR28570">
    <property type="entry name" value="ASPARTYL AMINOPEPTIDASE"/>
    <property type="match status" value="1"/>
</dbReference>
<dbReference type="PRINTS" id="PR00932">
    <property type="entry name" value="AMINO1PTASE"/>
</dbReference>
<organism evidence="12 13">
    <name type="scientific">[Torrubiella] hemipterigena</name>
    <dbReference type="NCBI Taxonomy" id="1531966"/>
    <lineage>
        <taxon>Eukaryota</taxon>
        <taxon>Fungi</taxon>
        <taxon>Dikarya</taxon>
        <taxon>Ascomycota</taxon>
        <taxon>Pezizomycotina</taxon>
        <taxon>Sordariomycetes</taxon>
        <taxon>Hypocreomycetidae</taxon>
        <taxon>Hypocreales</taxon>
        <taxon>Clavicipitaceae</taxon>
        <taxon>Clavicipitaceae incertae sedis</taxon>
        <taxon>'Torrubiella' clade</taxon>
    </lineage>
</organism>
<proteinExistence type="inferred from homology"/>
<dbReference type="EC" id="3.4.11.21" evidence="4"/>
<dbReference type="EMBL" id="CDHN01000001">
    <property type="protein sequence ID" value="CEJ81993.1"/>
    <property type="molecule type" value="Genomic_DNA"/>
</dbReference>
<evidence type="ECO:0000313" key="12">
    <source>
        <dbReference type="EMBL" id="CEJ81993.1"/>
    </source>
</evidence>
<evidence type="ECO:0000313" key="13">
    <source>
        <dbReference type="Proteomes" id="UP000039046"/>
    </source>
</evidence>
<dbReference type="PANTHER" id="PTHR28570:SF3">
    <property type="entry name" value="ASPARTYL AMINOPEPTIDASE"/>
    <property type="match status" value="1"/>
</dbReference>
<dbReference type="InterPro" id="IPR001948">
    <property type="entry name" value="Peptidase_M18"/>
</dbReference>
<dbReference type="AlphaFoldDB" id="A0A0A1SNM2"/>
<keyword evidence="6 11" id="KW-0645">Protease</keyword>
<evidence type="ECO:0000256" key="1">
    <source>
        <dbReference type="ARBA" id="ARBA00001335"/>
    </source>
</evidence>
<dbReference type="InterPro" id="IPR023358">
    <property type="entry name" value="Peptidase_M18_dom2"/>
</dbReference>
<comment type="cofactor">
    <cofactor evidence="2">
        <name>Zn(2+)</name>
        <dbReference type="ChEBI" id="CHEBI:29105"/>
    </cofactor>
</comment>
<dbReference type="Proteomes" id="UP000039046">
    <property type="component" value="Unassembled WGS sequence"/>
</dbReference>
<evidence type="ECO:0000256" key="6">
    <source>
        <dbReference type="ARBA" id="ARBA00022670"/>
    </source>
</evidence>
<dbReference type="OrthoDB" id="9880441at2759"/>
<dbReference type="Gene3D" id="2.30.250.10">
    <property type="entry name" value="Aminopeptidase i, Domain 2"/>
    <property type="match status" value="1"/>
</dbReference>
<keyword evidence="7 11" id="KW-0479">Metal-binding</keyword>
<evidence type="ECO:0000256" key="8">
    <source>
        <dbReference type="ARBA" id="ARBA00022801"/>
    </source>
</evidence>
<dbReference type="FunFam" id="2.30.250.10:FF:000001">
    <property type="entry name" value="Aspartyl aminopeptidase 1"/>
    <property type="match status" value="1"/>
</dbReference>
<dbReference type="STRING" id="1531966.A0A0A1SNM2"/>
<keyword evidence="13" id="KW-1185">Reference proteome</keyword>
<reference evidence="12 13" key="1">
    <citation type="journal article" date="2015" name="Genome Announc.">
        <title>Draft Genome Sequence and Gene Annotation of the Entomopathogenic Fungus Verticillium hemipterigenum.</title>
        <authorList>
            <person name="Horn F."/>
            <person name="Habel A."/>
            <person name="Scharf D.H."/>
            <person name="Dworschak J."/>
            <person name="Brakhage A.A."/>
            <person name="Guthke R."/>
            <person name="Hertweck C."/>
            <person name="Linde J."/>
        </authorList>
    </citation>
    <scope>NUCLEOTIDE SEQUENCE [LARGE SCALE GENOMIC DNA]</scope>
</reference>
<keyword evidence="8 11" id="KW-0378">Hydrolase</keyword>
<dbReference type="Pfam" id="PF02127">
    <property type="entry name" value="Peptidase_M18"/>
    <property type="match status" value="1"/>
</dbReference>
<dbReference type="SUPFAM" id="SSF101821">
    <property type="entry name" value="Aminopeptidase/glucanase lid domain"/>
    <property type="match status" value="1"/>
</dbReference>
<sequence length="513" mass="55857">MIEHLPVSASSAAVYQIQVRTAPQPRLSRPSPAMAPPKAALDFVDFVNASPTPYHAVDSARARLEKAGFQLIRERESWTSTLKPGGKYYLTRNASALVAFTIGHKWRPGNSVAIVGAHTDSPCLRIKPVSKRSAYGYNQVGVEAYGGGIWTSWFDRDLSVAGRVLVQENGNIVQKLVKIEKPILRIPTLAIHLHRQSSFDPNKETELFPILDLANAELNKSAEESSEEGEFKPLGAISSRHHPALLNVIAEDIGTDVASIVDFELLLYDTQKSAVGGLNDEYIFSPRLDNLEMTYCSIMGLIHSTTDASALDNDSTIRMTVCFDHEEVGSETAHGARSNLIPAIIRRVCVIPGSPGSDASYDHVTDDSTAYEQTLSRSFLVSADMAHAIHPNYAGKHEEAHRPSMNKGVVIKINANNKYATNSPGIVLIQECARAAKVPLQMFVVRNDSLCGSTIGPALAAKLGMRTIDIGNPQLSMHSIRETGGSADVESAIKLFDSFYKLFGVLEPKILID</sequence>
<dbReference type="GO" id="GO:0000328">
    <property type="term" value="C:fungal-type vacuole lumen"/>
    <property type="evidence" value="ECO:0007669"/>
    <property type="project" value="EnsemblFungi"/>
</dbReference>
<keyword evidence="10 11" id="KW-0482">Metalloprotease</keyword>
<protein>
    <recommendedName>
        <fullName evidence="4">aspartyl aminopeptidase</fullName>
        <ecNumber evidence="4">3.4.11.21</ecNumber>
    </recommendedName>
</protein>
<evidence type="ECO:0000256" key="10">
    <source>
        <dbReference type="ARBA" id="ARBA00023049"/>
    </source>
</evidence>
<dbReference type="HOGENOM" id="CLU_019532_2_0_1"/>
<evidence type="ECO:0000256" key="2">
    <source>
        <dbReference type="ARBA" id="ARBA00001947"/>
    </source>
</evidence>
<accession>A0A0A1SNM2</accession>
<name>A0A0A1SNM2_9HYPO</name>
<evidence type="ECO:0000256" key="7">
    <source>
        <dbReference type="ARBA" id="ARBA00022723"/>
    </source>
</evidence>
<evidence type="ECO:0000256" key="11">
    <source>
        <dbReference type="RuleBase" id="RU004386"/>
    </source>
</evidence>
<evidence type="ECO:0000256" key="3">
    <source>
        <dbReference type="ARBA" id="ARBA00008290"/>
    </source>
</evidence>
<dbReference type="GO" id="GO:0006457">
    <property type="term" value="P:protein folding"/>
    <property type="evidence" value="ECO:0007669"/>
    <property type="project" value="EnsemblFungi"/>
</dbReference>
<keyword evidence="5 11" id="KW-0031">Aminopeptidase</keyword>
<evidence type="ECO:0000256" key="5">
    <source>
        <dbReference type="ARBA" id="ARBA00022438"/>
    </source>
</evidence>
<keyword evidence="9 11" id="KW-0862">Zinc</keyword>
<comment type="catalytic activity">
    <reaction evidence="1">
        <text>Release of an N-terminal aspartate or glutamate from a peptide, with a preference for aspartate.</text>
        <dbReference type="EC" id="3.4.11.21"/>
    </reaction>
</comment>
<dbReference type="GO" id="GO:0070006">
    <property type="term" value="F:metalloaminopeptidase activity"/>
    <property type="evidence" value="ECO:0007669"/>
    <property type="project" value="EnsemblFungi"/>
</dbReference>
<dbReference type="GO" id="GO:0008270">
    <property type="term" value="F:zinc ion binding"/>
    <property type="evidence" value="ECO:0007669"/>
    <property type="project" value="InterPro"/>
</dbReference>
<evidence type="ECO:0000256" key="9">
    <source>
        <dbReference type="ARBA" id="ARBA00022833"/>
    </source>
</evidence>
<dbReference type="SUPFAM" id="SSF53187">
    <property type="entry name" value="Zn-dependent exopeptidases"/>
    <property type="match status" value="1"/>
</dbReference>
<dbReference type="Gene3D" id="3.40.630.10">
    <property type="entry name" value="Zn peptidases"/>
    <property type="match status" value="1"/>
</dbReference>
<dbReference type="CDD" id="cd05658">
    <property type="entry name" value="M18_DAP"/>
    <property type="match status" value="1"/>
</dbReference>
<dbReference type="NCBIfam" id="NF002759">
    <property type="entry name" value="PRK02813.1"/>
    <property type="match status" value="1"/>
</dbReference>